<reference evidence="2" key="2">
    <citation type="submission" date="2017-02" db="EMBL/GenBank/DDBJ databases">
        <title>Sunflower complete genome.</title>
        <authorList>
            <person name="Langlade N."/>
            <person name="Munos S."/>
        </authorList>
    </citation>
    <scope>NUCLEOTIDE SEQUENCE [LARGE SCALE GENOMIC DNA]</scope>
    <source>
        <tissue evidence="2">Leaves</tissue>
    </source>
</reference>
<keyword evidence="3" id="KW-1185">Reference proteome</keyword>
<dbReference type="InParanoid" id="A0A251T401"/>
<gene>
    <name evidence="2" type="ORF">HannXRQ_Chr12g0375761</name>
    <name evidence="1" type="ORF">HanXRQr2_Chr12g0550781</name>
</gene>
<organism evidence="2 3">
    <name type="scientific">Helianthus annuus</name>
    <name type="common">Common sunflower</name>
    <dbReference type="NCBI Taxonomy" id="4232"/>
    <lineage>
        <taxon>Eukaryota</taxon>
        <taxon>Viridiplantae</taxon>
        <taxon>Streptophyta</taxon>
        <taxon>Embryophyta</taxon>
        <taxon>Tracheophyta</taxon>
        <taxon>Spermatophyta</taxon>
        <taxon>Magnoliopsida</taxon>
        <taxon>eudicotyledons</taxon>
        <taxon>Gunneridae</taxon>
        <taxon>Pentapetalae</taxon>
        <taxon>asterids</taxon>
        <taxon>campanulids</taxon>
        <taxon>Asterales</taxon>
        <taxon>Asteraceae</taxon>
        <taxon>Asteroideae</taxon>
        <taxon>Heliantheae alliance</taxon>
        <taxon>Heliantheae</taxon>
        <taxon>Helianthus</taxon>
    </lineage>
</organism>
<name>A0A251T401_HELAN</name>
<dbReference type="Gramene" id="mRNA:HanXRQr2_Chr12g0550781">
    <property type="protein sequence ID" value="mRNA:HanXRQr2_Chr12g0550781"/>
    <property type="gene ID" value="HanXRQr2_Chr12g0550781"/>
</dbReference>
<evidence type="ECO:0000313" key="1">
    <source>
        <dbReference type="EMBL" id="KAF5778719.1"/>
    </source>
</evidence>
<reference evidence="1" key="3">
    <citation type="submission" date="2020-06" db="EMBL/GenBank/DDBJ databases">
        <title>Helianthus annuus Genome sequencing and assembly Release 2.</title>
        <authorList>
            <person name="Gouzy J."/>
            <person name="Langlade N."/>
            <person name="Munos S."/>
        </authorList>
    </citation>
    <scope>NUCLEOTIDE SEQUENCE</scope>
    <source>
        <tissue evidence="1">Leaves</tissue>
    </source>
</reference>
<evidence type="ECO:0000313" key="3">
    <source>
        <dbReference type="Proteomes" id="UP000215914"/>
    </source>
</evidence>
<accession>A0A251T401</accession>
<protein>
    <submittedName>
        <fullName evidence="2">Uncharacterized protein</fullName>
    </submittedName>
</protein>
<dbReference type="AlphaFoldDB" id="A0A251T401"/>
<dbReference type="EMBL" id="CM007901">
    <property type="protein sequence ID" value="OTG05634.1"/>
    <property type="molecule type" value="Genomic_DNA"/>
</dbReference>
<dbReference type="Proteomes" id="UP000215914">
    <property type="component" value="Chromosome 12"/>
</dbReference>
<evidence type="ECO:0000313" key="2">
    <source>
        <dbReference type="EMBL" id="OTG05634.1"/>
    </source>
</evidence>
<dbReference type="EMBL" id="MNCJ02000327">
    <property type="protein sequence ID" value="KAF5778719.1"/>
    <property type="molecule type" value="Genomic_DNA"/>
</dbReference>
<reference evidence="1 3" key="1">
    <citation type="journal article" date="2017" name="Nature">
        <title>The sunflower genome provides insights into oil metabolism, flowering and Asterid evolution.</title>
        <authorList>
            <person name="Badouin H."/>
            <person name="Gouzy J."/>
            <person name="Grassa C.J."/>
            <person name="Murat F."/>
            <person name="Staton S.E."/>
            <person name="Cottret L."/>
            <person name="Lelandais-Briere C."/>
            <person name="Owens G.L."/>
            <person name="Carrere S."/>
            <person name="Mayjonade B."/>
            <person name="Legrand L."/>
            <person name="Gill N."/>
            <person name="Kane N.C."/>
            <person name="Bowers J.E."/>
            <person name="Hubner S."/>
            <person name="Bellec A."/>
            <person name="Berard A."/>
            <person name="Berges H."/>
            <person name="Blanchet N."/>
            <person name="Boniface M.C."/>
            <person name="Brunel D."/>
            <person name="Catrice O."/>
            <person name="Chaidir N."/>
            <person name="Claudel C."/>
            <person name="Donnadieu C."/>
            <person name="Faraut T."/>
            <person name="Fievet G."/>
            <person name="Helmstetter N."/>
            <person name="King M."/>
            <person name="Knapp S.J."/>
            <person name="Lai Z."/>
            <person name="Le Paslier M.C."/>
            <person name="Lippi Y."/>
            <person name="Lorenzon L."/>
            <person name="Mandel J.R."/>
            <person name="Marage G."/>
            <person name="Marchand G."/>
            <person name="Marquand E."/>
            <person name="Bret-Mestries E."/>
            <person name="Morien E."/>
            <person name="Nambeesan S."/>
            <person name="Nguyen T."/>
            <person name="Pegot-Espagnet P."/>
            <person name="Pouilly N."/>
            <person name="Raftis F."/>
            <person name="Sallet E."/>
            <person name="Schiex T."/>
            <person name="Thomas J."/>
            <person name="Vandecasteele C."/>
            <person name="Vares D."/>
            <person name="Vear F."/>
            <person name="Vautrin S."/>
            <person name="Crespi M."/>
            <person name="Mangin B."/>
            <person name="Burke J.M."/>
            <person name="Salse J."/>
            <person name="Munos S."/>
            <person name="Vincourt P."/>
            <person name="Rieseberg L.H."/>
            <person name="Langlade N.B."/>
        </authorList>
    </citation>
    <scope>NUCLEOTIDE SEQUENCE [LARGE SCALE GENOMIC DNA]</scope>
    <source>
        <strain evidence="3">cv. SF193</strain>
        <tissue evidence="1">Leaves</tissue>
    </source>
</reference>
<sequence>MGFCTGRVSDRNGFWADTSFRTRWVSDRNGFWAETSFRTGRVSGWDGFVSVRFIQFHFGSVSSDEERITKVTTNHLIRLWSSEILNRRLGFSILIYHHAISIDLDNQFNQAGYRGRAIR</sequence>
<proteinExistence type="predicted"/>